<feature type="domain" description="Putative amidase" evidence="1">
    <location>
        <begin position="249"/>
        <end position="400"/>
    </location>
</feature>
<dbReference type="InterPro" id="IPR024301">
    <property type="entry name" value="Amidase_6"/>
</dbReference>
<evidence type="ECO:0000313" key="2">
    <source>
        <dbReference type="EMBL" id="TDZ49217.1"/>
    </source>
</evidence>
<sequence length="428" mass="46053">MVTFAELRGAKPQLWSTAAEDIRKAGRQCERVEDDIHNNGVPPLNENWPDHVGQLAVGVLKKIATQAQTTSILARAGAEPVDALAHAVQTAQRELEEGVGLAESNGLKVDAATGKVSLPKTLGRDGNPTAMLLTMNQAQHLIDDAIEAATQANNLCASALQEASGGVANPETTVGQAQEVQKGAIKSALEEIRDTLPDGLSPTQVAMWWNGLSPQDQFDLERAAPTELMNLDGIPADAKNRIDRPELGYSSAGTVDYAKRNVDNDGLDWKDKDNCTNFVSNSLRYGGGMKTKEDPDSMWPVLPTDHWNKNSWTDSGMGGDDPLRPQLGSYSPSWGASQNNHDFFLEHGGTVVADPSQVRPGDVVYWTTKADGDTHHAAVVTGVLPGGEVIYTQHSDGATNYALSGRLPEFELAYGDQNVEVVRPKVTW</sequence>
<evidence type="ECO:0000259" key="1">
    <source>
        <dbReference type="Pfam" id="PF12671"/>
    </source>
</evidence>
<dbReference type="AlphaFoldDB" id="A0A4R8R7L9"/>
<dbReference type="EMBL" id="PECC01000028">
    <property type="protein sequence ID" value="TDZ49217.1"/>
    <property type="molecule type" value="Genomic_DNA"/>
</dbReference>
<reference evidence="2 3" key="1">
    <citation type="journal article" date="2019" name="Sci. Rep.">
        <title>Extended insight into the Mycobacterium chelonae-abscessus complex through whole genome sequencing of Mycobacterium salmoniphilum outbreak and Mycobacterium salmoniphilum-like strains.</title>
        <authorList>
            <person name="Behra P.R.K."/>
            <person name="Das S."/>
            <person name="Pettersson B.M.F."/>
            <person name="Shirreff L."/>
            <person name="DuCote T."/>
            <person name="Jacobsson K.G."/>
            <person name="Ennis D.G."/>
            <person name="Kirsebom L.A."/>
        </authorList>
    </citation>
    <scope>NUCLEOTIDE SEQUENCE [LARGE SCALE GENOMIC DNA]</scope>
    <source>
        <strain evidence="2 3">CCUG 63697</strain>
    </source>
</reference>
<dbReference type="RefSeq" id="WP_134050537.1">
    <property type="nucleotide sequence ID" value="NZ_PECB01000002.1"/>
</dbReference>
<name>A0A4R8R7L9_9MYCO</name>
<keyword evidence="3" id="KW-1185">Reference proteome</keyword>
<proteinExistence type="predicted"/>
<evidence type="ECO:0000313" key="3">
    <source>
        <dbReference type="Proteomes" id="UP000295165"/>
    </source>
</evidence>
<dbReference type="Proteomes" id="UP000295165">
    <property type="component" value="Unassembled WGS sequence"/>
</dbReference>
<organism evidence="2 3">
    <name type="scientific">Mycobacteroides franklinii</name>
    <dbReference type="NCBI Taxonomy" id="948102"/>
    <lineage>
        <taxon>Bacteria</taxon>
        <taxon>Bacillati</taxon>
        <taxon>Actinomycetota</taxon>
        <taxon>Actinomycetes</taxon>
        <taxon>Mycobacteriales</taxon>
        <taxon>Mycobacteriaceae</taxon>
        <taxon>Mycobacteroides</taxon>
    </lineage>
</organism>
<accession>A0A4R8R7L9</accession>
<dbReference type="Pfam" id="PF12671">
    <property type="entry name" value="Amidase_6"/>
    <property type="match status" value="1"/>
</dbReference>
<protein>
    <submittedName>
        <fullName evidence="2">Putative amidase domain protein</fullName>
    </submittedName>
</protein>
<comment type="caution">
    <text evidence="2">The sequence shown here is derived from an EMBL/GenBank/DDBJ whole genome shotgun (WGS) entry which is preliminary data.</text>
</comment>
<gene>
    <name evidence="2" type="ORF">CCUG63697_03753</name>
</gene>